<dbReference type="GO" id="GO:0019371">
    <property type="term" value="P:cyclooxygenase pathway"/>
    <property type="evidence" value="ECO:0007669"/>
    <property type="project" value="TreeGrafter"/>
</dbReference>
<evidence type="ECO:0000256" key="8">
    <source>
        <dbReference type="ARBA" id="ARBA00022501"/>
    </source>
</evidence>
<feature type="binding site" description="axial binding residue" evidence="26">
    <location>
        <position position="380"/>
    </location>
    <ligand>
        <name>heme b</name>
        <dbReference type="ChEBI" id="CHEBI:60344"/>
    </ligand>
    <ligandPart>
        <name>Fe</name>
        <dbReference type="ChEBI" id="CHEBI:18248"/>
    </ligandPart>
</feature>
<dbReference type="CDD" id="cd00054">
    <property type="entry name" value="EGF_CA"/>
    <property type="match status" value="1"/>
</dbReference>
<dbReference type="PROSITE" id="PS50292">
    <property type="entry name" value="PEROXIDASE_3"/>
    <property type="match status" value="1"/>
</dbReference>
<dbReference type="GO" id="GO:0020037">
    <property type="term" value="F:heme binding"/>
    <property type="evidence" value="ECO:0007669"/>
    <property type="project" value="InterPro"/>
</dbReference>
<protein>
    <recommendedName>
        <fullName evidence="7">prostaglandin-endoperoxide synthase</fullName>
        <ecNumber evidence="7">1.14.99.1</ecNumber>
    </recommendedName>
</protein>
<dbReference type="InterPro" id="IPR050783">
    <property type="entry name" value="Oxylipin_biosynth_metab"/>
</dbReference>
<dbReference type="PRINTS" id="PR00457">
    <property type="entry name" value="ANPEROXIDASE"/>
</dbReference>
<evidence type="ECO:0000256" key="11">
    <source>
        <dbReference type="ARBA" id="ARBA00022585"/>
    </source>
</evidence>
<dbReference type="GO" id="GO:0005789">
    <property type="term" value="C:endoplasmic reticulum membrane"/>
    <property type="evidence" value="ECO:0007669"/>
    <property type="project" value="UniProtKB-SubCell"/>
</dbReference>
<keyword evidence="20" id="KW-0443">Lipid metabolism</keyword>
<evidence type="ECO:0000256" key="18">
    <source>
        <dbReference type="ARBA" id="ARBA00023002"/>
    </source>
</evidence>
<dbReference type="GO" id="GO:0004666">
    <property type="term" value="F:prostaglandin-endoperoxide synthase activity"/>
    <property type="evidence" value="ECO:0007669"/>
    <property type="project" value="UniProtKB-EC"/>
</dbReference>
<reference evidence="30" key="1">
    <citation type="journal article" date="2015" name="J. Mol. Evol.">
        <title>Reconstruction of cyclooxygenase evolution in animals suggests variable, lineage-specific duplications, and homologs with low sequence identity.</title>
        <authorList>
            <person name="Havird J.C."/>
            <person name="Kocot K.M."/>
            <person name="Brannock P.M."/>
            <person name="Cannon J.T."/>
            <person name="Waits D.S."/>
            <person name="Weese D.A."/>
            <person name="Santos S.R."/>
            <person name="Halanych K.M."/>
        </authorList>
    </citation>
    <scope>NUCLEOTIDE SEQUENCE</scope>
</reference>
<comment type="cofactor">
    <cofactor evidence="1">
        <name>heme b</name>
        <dbReference type="ChEBI" id="CHEBI:60344"/>
    </cofactor>
</comment>
<evidence type="ECO:0000256" key="17">
    <source>
        <dbReference type="ARBA" id="ARBA00022964"/>
    </source>
</evidence>
<comment type="similarity">
    <text evidence="5">Belongs to the prostaglandin G/H synthase family.</text>
</comment>
<evidence type="ECO:0000256" key="9">
    <source>
        <dbReference type="ARBA" id="ARBA00022516"/>
    </source>
</evidence>
<evidence type="ECO:0000256" key="14">
    <source>
        <dbReference type="ARBA" id="ARBA00022824"/>
    </source>
</evidence>
<keyword evidence="9" id="KW-0444">Lipid biosynthesis</keyword>
<keyword evidence="15" id="KW-0276">Fatty acid metabolism</keyword>
<evidence type="ECO:0000256" key="26">
    <source>
        <dbReference type="PIRSR" id="PIRSR619791-2"/>
    </source>
</evidence>
<evidence type="ECO:0000256" key="27">
    <source>
        <dbReference type="PROSITE-ProRule" id="PRU00076"/>
    </source>
</evidence>
<proteinExistence type="evidence at transcript level"/>
<dbReference type="AlphaFoldDB" id="A0A0U2KAU9"/>
<dbReference type="CDD" id="cd09816">
    <property type="entry name" value="prostaglandin_endoperoxide_synthase"/>
    <property type="match status" value="1"/>
</dbReference>
<evidence type="ECO:0000256" key="3">
    <source>
        <dbReference type="ARBA" id="ARBA00004586"/>
    </source>
</evidence>
<evidence type="ECO:0000256" key="13">
    <source>
        <dbReference type="ARBA" id="ARBA00022723"/>
    </source>
</evidence>
<evidence type="ECO:0000256" key="28">
    <source>
        <dbReference type="SAM" id="SignalP"/>
    </source>
</evidence>
<gene>
    <name evidence="30" type="primary">COX</name>
</gene>
<comment type="catalytic activity">
    <reaction evidence="24">
        <text>(9Z,12Z)-octadecadienoate + AH2 + O2 = (13S)-hydroxy-(9Z,11E)-octadecadienoate + A + H2O</text>
        <dbReference type="Rhea" id="RHEA:75451"/>
        <dbReference type="ChEBI" id="CHEBI:13193"/>
        <dbReference type="ChEBI" id="CHEBI:15377"/>
        <dbReference type="ChEBI" id="CHEBI:15379"/>
        <dbReference type="ChEBI" id="CHEBI:17499"/>
        <dbReference type="ChEBI" id="CHEBI:30245"/>
        <dbReference type="ChEBI" id="CHEBI:90850"/>
    </reaction>
    <physiologicalReaction direction="left-to-right" evidence="24">
        <dbReference type="Rhea" id="RHEA:75452"/>
    </physiologicalReaction>
</comment>
<evidence type="ECO:0000256" key="15">
    <source>
        <dbReference type="ARBA" id="ARBA00022832"/>
    </source>
</evidence>
<evidence type="ECO:0000256" key="2">
    <source>
        <dbReference type="ARBA" id="ARBA00004524"/>
    </source>
</evidence>
<dbReference type="InterPro" id="IPR037120">
    <property type="entry name" value="Haem_peroxidase_sf_animal"/>
</dbReference>
<dbReference type="PROSITE" id="PS50026">
    <property type="entry name" value="EGF_3"/>
    <property type="match status" value="1"/>
</dbReference>
<comment type="caution">
    <text evidence="27">Lacks conserved residue(s) required for the propagation of feature annotation.</text>
</comment>
<keyword evidence="19 26" id="KW-0408">Iron</keyword>
<comment type="catalytic activity">
    <reaction evidence="25">
        <text>(9Z,12Z)-octadecadienoate + AH2 + O2 = (13R)-hydroxy-(9Z,11E)-octadecadienoate + A + H2O</text>
        <dbReference type="Rhea" id="RHEA:75455"/>
        <dbReference type="ChEBI" id="CHEBI:13193"/>
        <dbReference type="ChEBI" id="CHEBI:15377"/>
        <dbReference type="ChEBI" id="CHEBI:15379"/>
        <dbReference type="ChEBI" id="CHEBI:17499"/>
        <dbReference type="ChEBI" id="CHEBI:30245"/>
        <dbReference type="ChEBI" id="CHEBI:136655"/>
    </reaction>
    <physiologicalReaction direction="left-to-right" evidence="25">
        <dbReference type="Rhea" id="RHEA:75456"/>
    </physiologicalReaction>
</comment>
<keyword evidence="18 30" id="KW-0560">Oxidoreductase</keyword>
<keyword evidence="13 26" id="KW-0479">Metal-binding</keyword>
<dbReference type="PANTHER" id="PTHR11903">
    <property type="entry name" value="PROSTAGLANDIN G/H SYNTHASE"/>
    <property type="match status" value="1"/>
</dbReference>
<dbReference type="InterPro" id="IPR000742">
    <property type="entry name" value="EGF"/>
</dbReference>
<comment type="subcellular location">
    <subcellularLocation>
        <location evidence="3">Endoplasmic reticulum membrane</location>
    </subcellularLocation>
    <subcellularLocation>
        <location evidence="2">Microsome membrane</location>
    </subcellularLocation>
</comment>
<evidence type="ECO:0000256" key="5">
    <source>
        <dbReference type="ARBA" id="ARBA00008928"/>
    </source>
</evidence>
<evidence type="ECO:0000256" key="22">
    <source>
        <dbReference type="ARBA" id="ARBA00035976"/>
    </source>
</evidence>
<evidence type="ECO:0000256" key="10">
    <source>
        <dbReference type="ARBA" id="ARBA00022559"/>
    </source>
</evidence>
<dbReference type="SUPFAM" id="SSF48113">
    <property type="entry name" value="Heme-dependent peroxidases"/>
    <property type="match status" value="1"/>
</dbReference>
<dbReference type="GO" id="GO:0046872">
    <property type="term" value="F:metal ion binding"/>
    <property type="evidence" value="ECO:0007669"/>
    <property type="project" value="UniProtKB-KW"/>
</dbReference>
<dbReference type="PANTHER" id="PTHR11903:SF39">
    <property type="entry name" value="PROSTAGLANDIN G_H SYNTHASE 2-LIKE"/>
    <property type="match status" value="1"/>
</dbReference>
<dbReference type="GO" id="GO:0006979">
    <property type="term" value="P:response to oxidative stress"/>
    <property type="evidence" value="ECO:0007669"/>
    <property type="project" value="InterPro"/>
</dbReference>
<keyword evidence="17" id="KW-0223">Dioxygenase</keyword>
<evidence type="ECO:0000256" key="25">
    <source>
        <dbReference type="ARBA" id="ARBA00036409"/>
    </source>
</evidence>
<evidence type="ECO:0000256" key="6">
    <source>
        <dbReference type="ARBA" id="ARBA00011738"/>
    </source>
</evidence>
<dbReference type="EMBL" id="KM437918">
    <property type="protein sequence ID" value="ALG96664.1"/>
    <property type="molecule type" value="mRNA"/>
</dbReference>
<keyword evidence="27" id="KW-0245">EGF-like domain</keyword>
<dbReference type="SUPFAM" id="SSF57196">
    <property type="entry name" value="EGF/Laminin"/>
    <property type="match status" value="1"/>
</dbReference>
<evidence type="ECO:0000256" key="12">
    <source>
        <dbReference type="ARBA" id="ARBA00022617"/>
    </source>
</evidence>
<evidence type="ECO:0000256" key="21">
    <source>
        <dbReference type="ARBA" id="ARBA00023160"/>
    </source>
</evidence>
<comment type="pathway">
    <text evidence="4">Lipid metabolism; prostaglandin biosynthesis.</text>
</comment>
<sequence>MKTYVFLLVILKVSGRIRFSTAENPCCSFPCQNGGVCMTMGHDNYLCDCANTGYYGDYCETATFWQGLKNLLRPHPDTTNHLLTDPGYKWIWDVINNIPFLHSVLMRLIYLLRAEMVDSPAVYTSAHTYVTFEAAANTSYFMRGLPPVPTDCPTPMGVAGKSELPDVDYLVERLFRRHTFTAETYGSNLLFTFFAQHFTHMFFKTDVNRGAGFTWGGHGVDVSHIYGPEKDTENKLRAFKDGRLKTQTINGEEWPPLISQSPVKMLYPANVPREKQFAIGHEFFGLLPGLFVYATIWLREHNRVCDVLKSVHPEWDDEQLFQTAKLVILGETIKIVVEDYVQHLSRYNFKLTFEPELLFGQSFQYQNRISVEFNHLYHWHPLMPDRFNISGRLYEMPEFLFNTDVALEHGLTTMVDSFARQPAGKMTYHNHANVTLEVAKDTILQGRQLRLQPLNEYRKKFRLHPHTSFGDLTDDREIAEDLERLYGDIDAVEFYVGLMVEAHRPNSMFGPTIIEVGGPFSVKGLMSNPICSPKYWRPSTFGGDVGFDIIKTASLKKLFCRNLKGECPPVSFSVPMATDPVSQCEDEDCLKVEL</sequence>
<evidence type="ECO:0000256" key="7">
    <source>
        <dbReference type="ARBA" id="ARBA00012440"/>
    </source>
</evidence>
<accession>A0A0U2KAU9</accession>
<evidence type="ECO:0000259" key="29">
    <source>
        <dbReference type="PROSITE" id="PS50026"/>
    </source>
</evidence>
<dbReference type="GO" id="GO:0016702">
    <property type="term" value="F:oxidoreductase activity, acting on single donors with incorporation of molecular oxygen, incorporation of two atoms of oxygen"/>
    <property type="evidence" value="ECO:0007669"/>
    <property type="project" value="TreeGrafter"/>
</dbReference>
<comment type="catalytic activity">
    <reaction evidence="23">
        <text>(9Z,12Z)-octadecadienoate + AH2 + O2 = (9R)-hydroxy-(10E,12Z)-octadecadienoate + A + H2O</text>
        <dbReference type="Rhea" id="RHEA:75447"/>
        <dbReference type="ChEBI" id="CHEBI:13193"/>
        <dbReference type="ChEBI" id="CHEBI:15377"/>
        <dbReference type="ChEBI" id="CHEBI:15379"/>
        <dbReference type="ChEBI" id="CHEBI:17499"/>
        <dbReference type="ChEBI" id="CHEBI:30245"/>
        <dbReference type="ChEBI" id="CHEBI:77895"/>
    </reaction>
    <physiologicalReaction direction="left-to-right" evidence="23">
        <dbReference type="Rhea" id="RHEA:75448"/>
    </physiologicalReaction>
</comment>
<keyword evidence="8" id="KW-0644">Prostaglandin metabolism</keyword>
<comment type="catalytic activity">
    <reaction evidence="22">
        <text>(9Z,12Z)-octadecadienoate + AH2 + O2 = (9S)-hydroxy-(10E,12Z)-octadecadienoate + A + H2O</text>
        <dbReference type="Rhea" id="RHEA:75459"/>
        <dbReference type="ChEBI" id="CHEBI:13193"/>
        <dbReference type="ChEBI" id="CHEBI:15377"/>
        <dbReference type="ChEBI" id="CHEBI:15379"/>
        <dbReference type="ChEBI" id="CHEBI:17499"/>
        <dbReference type="ChEBI" id="CHEBI:30245"/>
        <dbReference type="ChEBI" id="CHEBI:77852"/>
    </reaction>
    <physiologicalReaction direction="left-to-right" evidence="22">
        <dbReference type="Rhea" id="RHEA:75460"/>
    </physiologicalReaction>
</comment>
<feature type="chain" id="PRO_5006830964" description="prostaglandin-endoperoxide synthase" evidence="28">
    <location>
        <begin position="23"/>
        <end position="594"/>
    </location>
</feature>
<evidence type="ECO:0000256" key="23">
    <source>
        <dbReference type="ARBA" id="ARBA00036313"/>
    </source>
</evidence>
<evidence type="ECO:0000256" key="4">
    <source>
        <dbReference type="ARBA" id="ARBA00004702"/>
    </source>
</evidence>
<evidence type="ECO:0000256" key="1">
    <source>
        <dbReference type="ARBA" id="ARBA00001970"/>
    </source>
</evidence>
<feature type="signal peptide" evidence="28">
    <location>
        <begin position="1"/>
        <end position="22"/>
    </location>
</feature>
<keyword evidence="11" id="KW-0643">Prostaglandin biosynthesis</keyword>
<comment type="subunit">
    <text evidence="6">Homodimer.</text>
</comment>
<keyword evidence="10" id="KW-0575">Peroxidase</keyword>
<keyword evidence="14" id="KW-0256">Endoplasmic reticulum</keyword>
<feature type="domain" description="EGF-like" evidence="29">
    <location>
        <begin position="22"/>
        <end position="60"/>
    </location>
</feature>
<keyword evidence="21" id="KW-0275">Fatty acid biosynthesis</keyword>
<dbReference type="GO" id="GO:0004601">
    <property type="term" value="F:peroxidase activity"/>
    <property type="evidence" value="ECO:0007669"/>
    <property type="project" value="UniProtKB-KW"/>
</dbReference>
<evidence type="ECO:0000256" key="24">
    <source>
        <dbReference type="ARBA" id="ARBA00036358"/>
    </source>
</evidence>
<dbReference type="EC" id="1.14.99.1" evidence="7"/>
<keyword evidence="28" id="KW-0732">Signal</keyword>
<evidence type="ECO:0000256" key="16">
    <source>
        <dbReference type="ARBA" id="ARBA00022848"/>
    </source>
</evidence>
<keyword evidence="12 26" id="KW-0349">Heme</keyword>
<organism evidence="30">
    <name type="scientific">Arabella sp. JCH-2014</name>
    <dbReference type="NCBI Taxonomy" id="1541963"/>
    <lineage>
        <taxon>Eukaryota</taxon>
        <taxon>Metazoa</taxon>
        <taxon>Spiralia</taxon>
        <taxon>Lophotrochozoa</taxon>
        <taxon>Annelida</taxon>
        <taxon>Polychaeta</taxon>
        <taxon>Errantia</taxon>
        <taxon>Eunicida</taxon>
        <taxon>Oenonidae</taxon>
        <taxon>Arabella</taxon>
    </lineage>
</organism>
<keyword evidence="16" id="KW-0492">Microsome</keyword>
<evidence type="ECO:0000256" key="20">
    <source>
        <dbReference type="ARBA" id="ARBA00023098"/>
    </source>
</evidence>
<dbReference type="InterPro" id="IPR019791">
    <property type="entry name" value="Haem_peroxidase_animal"/>
</dbReference>
<evidence type="ECO:0000256" key="19">
    <source>
        <dbReference type="ARBA" id="ARBA00023004"/>
    </source>
</evidence>
<evidence type="ECO:0000313" key="30">
    <source>
        <dbReference type="EMBL" id="ALG96664.1"/>
    </source>
</evidence>
<dbReference type="Pfam" id="PF03098">
    <property type="entry name" value="An_peroxidase"/>
    <property type="match status" value="1"/>
</dbReference>
<dbReference type="Gene3D" id="2.10.25.10">
    <property type="entry name" value="Laminin"/>
    <property type="match status" value="1"/>
</dbReference>
<dbReference type="InterPro" id="IPR010255">
    <property type="entry name" value="Haem_peroxidase_sf"/>
</dbReference>
<dbReference type="Gene3D" id="1.10.640.10">
    <property type="entry name" value="Haem peroxidase domain superfamily, animal type"/>
    <property type="match status" value="1"/>
</dbReference>
<name>A0A0U2KAU9_9ANNE</name>
<dbReference type="GO" id="GO:0043005">
    <property type="term" value="C:neuron projection"/>
    <property type="evidence" value="ECO:0007669"/>
    <property type="project" value="TreeGrafter"/>
</dbReference>